<evidence type="ECO:0000313" key="2">
    <source>
        <dbReference type="EMBL" id="BAT16343.1"/>
    </source>
</evidence>
<feature type="region of interest" description="Disordered" evidence="1">
    <location>
        <begin position="1"/>
        <end position="58"/>
    </location>
</feature>
<gene>
    <name evidence="2" type="ordered locus">Os12g0215900</name>
    <name evidence="2" type="ORF">OSNPB_120215900</name>
</gene>
<organism evidence="2 3">
    <name type="scientific">Oryza sativa subsp. japonica</name>
    <name type="common">Rice</name>
    <dbReference type="NCBI Taxonomy" id="39947"/>
    <lineage>
        <taxon>Eukaryota</taxon>
        <taxon>Viridiplantae</taxon>
        <taxon>Streptophyta</taxon>
        <taxon>Embryophyta</taxon>
        <taxon>Tracheophyta</taxon>
        <taxon>Spermatophyta</taxon>
        <taxon>Magnoliopsida</taxon>
        <taxon>Liliopsida</taxon>
        <taxon>Poales</taxon>
        <taxon>Poaceae</taxon>
        <taxon>BOP clade</taxon>
        <taxon>Oryzoideae</taxon>
        <taxon>Oryzeae</taxon>
        <taxon>Oryzinae</taxon>
        <taxon>Oryza</taxon>
        <taxon>Oryza sativa</taxon>
    </lineage>
</organism>
<protein>
    <submittedName>
        <fullName evidence="2">Os12g0215900 protein</fullName>
    </submittedName>
</protein>
<reference evidence="2 3" key="3">
    <citation type="journal article" date="2013" name="Rice">
        <title>Improvement of the Oryza sativa Nipponbare reference genome using next generation sequence and optical map data.</title>
        <authorList>
            <person name="Kawahara Y."/>
            <person name="de la Bastide M."/>
            <person name="Hamilton J.P."/>
            <person name="Kanamori H."/>
            <person name="McCombie W.R."/>
            <person name="Ouyang S."/>
            <person name="Schwartz D.C."/>
            <person name="Tanaka T."/>
            <person name="Wu J."/>
            <person name="Zhou S."/>
            <person name="Childs K.L."/>
            <person name="Davidson R.M."/>
            <person name="Lin H."/>
            <person name="Quesada-Ocampo L."/>
            <person name="Vaillancourt B."/>
            <person name="Sakai H."/>
            <person name="Lee S.S."/>
            <person name="Kim J."/>
            <person name="Numa H."/>
            <person name="Itoh T."/>
            <person name="Buell C.R."/>
            <person name="Matsumoto T."/>
        </authorList>
    </citation>
    <scope>NUCLEOTIDE SEQUENCE [LARGE SCALE GENOMIC DNA]</scope>
    <source>
        <strain evidence="3">cv. Nipponbare</strain>
    </source>
</reference>
<dbReference type="PaxDb" id="39947-A0A0P0Y870"/>
<sequence length="80" mass="7773">METGGGMESQPVTWSSRAATAGASGYRLQRRTACGDGRGDRGHGCGGGGEDGDGEVARRSEAAAAVAVTAVTGGMVASDG</sequence>
<dbReference type="EMBL" id="AP014968">
    <property type="protein sequence ID" value="BAT16343.1"/>
    <property type="molecule type" value="Genomic_DNA"/>
</dbReference>
<keyword evidence="3" id="KW-1185">Reference proteome</keyword>
<name>A0A0P0Y870_ORYSJ</name>
<reference evidence="3" key="1">
    <citation type="journal article" date="2005" name="Nature">
        <title>The map-based sequence of the rice genome.</title>
        <authorList>
            <consortium name="International rice genome sequencing project (IRGSP)"/>
            <person name="Matsumoto T."/>
            <person name="Wu J."/>
            <person name="Kanamori H."/>
            <person name="Katayose Y."/>
            <person name="Fujisawa M."/>
            <person name="Namiki N."/>
            <person name="Mizuno H."/>
            <person name="Yamamoto K."/>
            <person name="Antonio B.A."/>
            <person name="Baba T."/>
            <person name="Sakata K."/>
            <person name="Nagamura Y."/>
            <person name="Aoki H."/>
            <person name="Arikawa K."/>
            <person name="Arita K."/>
            <person name="Bito T."/>
            <person name="Chiden Y."/>
            <person name="Fujitsuka N."/>
            <person name="Fukunaka R."/>
            <person name="Hamada M."/>
            <person name="Harada C."/>
            <person name="Hayashi A."/>
            <person name="Hijishita S."/>
            <person name="Honda M."/>
            <person name="Hosokawa S."/>
            <person name="Ichikawa Y."/>
            <person name="Idonuma A."/>
            <person name="Iijima M."/>
            <person name="Ikeda M."/>
            <person name="Ikeno M."/>
            <person name="Ito K."/>
            <person name="Ito S."/>
            <person name="Ito T."/>
            <person name="Ito Y."/>
            <person name="Ito Y."/>
            <person name="Iwabuchi A."/>
            <person name="Kamiya K."/>
            <person name="Karasawa W."/>
            <person name="Kurita K."/>
            <person name="Katagiri S."/>
            <person name="Kikuta A."/>
            <person name="Kobayashi H."/>
            <person name="Kobayashi N."/>
            <person name="Machita K."/>
            <person name="Maehara T."/>
            <person name="Masukawa M."/>
            <person name="Mizubayashi T."/>
            <person name="Mukai Y."/>
            <person name="Nagasaki H."/>
            <person name="Nagata Y."/>
            <person name="Naito S."/>
            <person name="Nakashima M."/>
            <person name="Nakama Y."/>
            <person name="Nakamichi Y."/>
            <person name="Nakamura M."/>
            <person name="Meguro A."/>
            <person name="Negishi M."/>
            <person name="Ohta I."/>
            <person name="Ohta T."/>
            <person name="Okamoto M."/>
            <person name="Ono N."/>
            <person name="Saji S."/>
            <person name="Sakaguchi M."/>
            <person name="Sakai K."/>
            <person name="Shibata M."/>
            <person name="Shimokawa T."/>
            <person name="Song J."/>
            <person name="Takazaki Y."/>
            <person name="Terasawa K."/>
            <person name="Tsugane M."/>
            <person name="Tsuji K."/>
            <person name="Ueda S."/>
            <person name="Waki K."/>
            <person name="Yamagata H."/>
            <person name="Yamamoto M."/>
            <person name="Yamamoto S."/>
            <person name="Yamane H."/>
            <person name="Yoshiki S."/>
            <person name="Yoshihara R."/>
            <person name="Yukawa K."/>
            <person name="Zhong H."/>
            <person name="Yano M."/>
            <person name="Yuan Q."/>
            <person name="Ouyang S."/>
            <person name="Liu J."/>
            <person name="Jones K.M."/>
            <person name="Gansberger K."/>
            <person name="Moffat K."/>
            <person name="Hill J."/>
            <person name="Bera J."/>
            <person name="Fadrosh D."/>
            <person name="Jin S."/>
            <person name="Johri S."/>
            <person name="Kim M."/>
            <person name="Overton L."/>
            <person name="Reardon M."/>
            <person name="Tsitrin T."/>
            <person name="Vuong H."/>
            <person name="Weaver B."/>
            <person name="Ciecko A."/>
            <person name="Tallon L."/>
            <person name="Jackson J."/>
            <person name="Pai G."/>
            <person name="Aken S.V."/>
            <person name="Utterback T."/>
            <person name="Reidmuller S."/>
            <person name="Feldblyum T."/>
            <person name="Hsiao J."/>
            <person name="Zismann V."/>
            <person name="Iobst S."/>
            <person name="de Vazeille A.R."/>
            <person name="Buell C.R."/>
            <person name="Ying K."/>
            <person name="Li Y."/>
            <person name="Lu T."/>
            <person name="Huang Y."/>
            <person name="Zhao Q."/>
            <person name="Feng Q."/>
            <person name="Zhang L."/>
            <person name="Zhu J."/>
            <person name="Weng Q."/>
            <person name="Mu J."/>
            <person name="Lu Y."/>
            <person name="Fan D."/>
            <person name="Liu Y."/>
            <person name="Guan J."/>
            <person name="Zhang Y."/>
            <person name="Yu S."/>
            <person name="Liu X."/>
            <person name="Zhang Y."/>
            <person name="Hong G."/>
            <person name="Han B."/>
            <person name="Choisne N."/>
            <person name="Demange N."/>
            <person name="Orjeda G."/>
            <person name="Samain S."/>
            <person name="Cattolico L."/>
            <person name="Pelletier E."/>
            <person name="Couloux A."/>
            <person name="Segurens B."/>
            <person name="Wincker P."/>
            <person name="D'Hont A."/>
            <person name="Scarpelli C."/>
            <person name="Weissenbach J."/>
            <person name="Salanoubat M."/>
            <person name="Quetier F."/>
            <person name="Yu Y."/>
            <person name="Kim H.R."/>
            <person name="Rambo T."/>
            <person name="Currie J."/>
            <person name="Collura K."/>
            <person name="Luo M."/>
            <person name="Yang T."/>
            <person name="Ammiraju J.S.S."/>
            <person name="Engler F."/>
            <person name="Soderlund C."/>
            <person name="Wing R.A."/>
            <person name="Palmer L.E."/>
            <person name="de la Bastide M."/>
            <person name="Spiegel L."/>
            <person name="Nascimento L."/>
            <person name="Zutavern T."/>
            <person name="O'Shaughnessy A."/>
            <person name="Dike S."/>
            <person name="Dedhia N."/>
            <person name="Preston R."/>
            <person name="Balija V."/>
            <person name="McCombie W.R."/>
            <person name="Chow T."/>
            <person name="Chen H."/>
            <person name="Chung M."/>
            <person name="Chen C."/>
            <person name="Shaw J."/>
            <person name="Wu H."/>
            <person name="Hsiao K."/>
            <person name="Chao Y."/>
            <person name="Chu M."/>
            <person name="Cheng C."/>
            <person name="Hour A."/>
            <person name="Lee P."/>
            <person name="Lin S."/>
            <person name="Lin Y."/>
            <person name="Liou J."/>
            <person name="Liu S."/>
            <person name="Hsing Y."/>
            <person name="Raghuvanshi S."/>
            <person name="Mohanty A."/>
            <person name="Bharti A.K."/>
            <person name="Gaur A."/>
            <person name="Gupta V."/>
            <person name="Kumar D."/>
            <person name="Ravi V."/>
            <person name="Vij S."/>
            <person name="Kapur A."/>
            <person name="Khurana P."/>
            <person name="Khurana P."/>
            <person name="Khurana J.P."/>
            <person name="Tyagi A.K."/>
            <person name="Gaikwad K."/>
            <person name="Singh A."/>
            <person name="Dalal V."/>
            <person name="Srivastava S."/>
            <person name="Dixit A."/>
            <person name="Pal A.K."/>
            <person name="Ghazi I.A."/>
            <person name="Yadav M."/>
            <person name="Pandit A."/>
            <person name="Bhargava A."/>
            <person name="Sureshbabu K."/>
            <person name="Batra K."/>
            <person name="Sharma T.R."/>
            <person name="Mohapatra T."/>
            <person name="Singh N.K."/>
            <person name="Messing J."/>
            <person name="Nelson A.B."/>
            <person name="Fuks G."/>
            <person name="Kavchok S."/>
            <person name="Keizer G."/>
            <person name="Linton E."/>
            <person name="Llaca V."/>
            <person name="Song R."/>
            <person name="Tanyolac B."/>
            <person name="Young S."/>
            <person name="Ho-Il K."/>
            <person name="Hahn J.H."/>
            <person name="Sangsakoo G."/>
            <person name="Vanavichit A."/>
            <person name="de Mattos Luiz.A.T."/>
            <person name="Zimmer P.D."/>
            <person name="Malone G."/>
            <person name="Dellagostin O."/>
            <person name="de Oliveira A.C."/>
            <person name="Bevan M."/>
            <person name="Bancroft I."/>
            <person name="Minx P."/>
            <person name="Cordum H."/>
            <person name="Wilson R."/>
            <person name="Cheng Z."/>
            <person name="Jin W."/>
            <person name="Jiang J."/>
            <person name="Leong S.A."/>
            <person name="Iwama H."/>
            <person name="Gojobori T."/>
            <person name="Itoh T."/>
            <person name="Niimura Y."/>
            <person name="Fujii Y."/>
            <person name="Habara T."/>
            <person name="Sakai H."/>
            <person name="Sato Y."/>
            <person name="Wilson G."/>
            <person name="Kumar K."/>
            <person name="McCouch S."/>
            <person name="Juretic N."/>
            <person name="Hoen D."/>
            <person name="Wright S."/>
            <person name="Bruskiewich R."/>
            <person name="Bureau T."/>
            <person name="Miyao A."/>
            <person name="Hirochika H."/>
            <person name="Nishikawa T."/>
            <person name="Kadowaki K."/>
            <person name="Sugiura M."/>
            <person name="Burr B."/>
            <person name="Sasaki T."/>
        </authorList>
    </citation>
    <scope>NUCLEOTIDE SEQUENCE [LARGE SCALE GENOMIC DNA]</scope>
    <source>
        <strain evidence="3">cv. Nipponbare</strain>
    </source>
</reference>
<reference evidence="2 3" key="2">
    <citation type="journal article" date="2013" name="Plant Cell Physiol.">
        <title>Rice Annotation Project Database (RAP-DB): an integrative and interactive database for rice genomics.</title>
        <authorList>
            <person name="Sakai H."/>
            <person name="Lee S.S."/>
            <person name="Tanaka T."/>
            <person name="Numa H."/>
            <person name="Kim J."/>
            <person name="Kawahara Y."/>
            <person name="Wakimoto H."/>
            <person name="Yang C.C."/>
            <person name="Iwamoto M."/>
            <person name="Abe T."/>
            <person name="Yamada Y."/>
            <person name="Muto A."/>
            <person name="Inokuchi H."/>
            <person name="Ikemura T."/>
            <person name="Matsumoto T."/>
            <person name="Sasaki T."/>
            <person name="Itoh T."/>
        </authorList>
    </citation>
    <scope>NUCLEOTIDE SEQUENCE [LARGE SCALE GENOMIC DNA]</scope>
    <source>
        <strain evidence="3">cv. Nipponbare</strain>
    </source>
</reference>
<dbReference type="Proteomes" id="UP000059680">
    <property type="component" value="Chromosome 12"/>
</dbReference>
<evidence type="ECO:0000256" key="1">
    <source>
        <dbReference type="SAM" id="MobiDB-lite"/>
    </source>
</evidence>
<evidence type="ECO:0000313" key="3">
    <source>
        <dbReference type="Proteomes" id="UP000059680"/>
    </source>
</evidence>
<accession>A0A0P0Y870</accession>
<dbReference type="AlphaFoldDB" id="A0A0P0Y870"/>
<dbReference type="InParanoid" id="A0A0P0Y870"/>
<proteinExistence type="predicted"/>